<name>A0ABP4LLJ2_9ACTN</name>
<gene>
    <name evidence="4" type="ORF">GCM10009741_30600</name>
</gene>
<feature type="transmembrane region" description="Helical" evidence="2">
    <location>
        <begin position="130"/>
        <end position="149"/>
    </location>
</feature>
<evidence type="ECO:0000256" key="2">
    <source>
        <dbReference type="SAM" id="Phobius"/>
    </source>
</evidence>
<accession>A0ABP4LLJ2</accession>
<sequence length="261" mass="29213">MSSPGQRAVASQRREASGRTERFRQIERIQRDEPCWRGERSGRGESRERGERVEREQPDERCEANGRDEWRARTGRNERAQRYEREQRDERGEPSRRGERRDRSGRDVQREPWQPSGRDVRRERDERGQMTVLIVGFAAIVLLMVVVVTDISKVFLVRRDLDSTADGAVLAAANGLAAIYAQSGSGGNAQIDPDEARRLAADYLDTVSASQRFDGLDWSADVTGTTVTVELTSSVELPFSPPGWQGNADIASSASAVVPVR</sequence>
<proteinExistence type="predicted"/>
<keyword evidence="5" id="KW-1185">Reference proteome</keyword>
<dbReference type="EMBL" id="BAAANC010000002">
    <property type="protein sequence ID" value="GAA1526809.1"/>
    <property type="molecule type" value="Genomic_DNA"/>
</dbReference>
<protein>
    <recommendedName>
        <fullName evidence="3">Putative Flp pilus-assembly TadG-like N-terminal domain-containing protein</fullName>
    </recommendedName>
</protein>
<feature type="domain" description="Putative Flp pilus-assembly TadG-like N-terminal" evidence="3">
    <location>
        <begin position="128"/>
        <end position="174"/>
    </location>
</feature>
<evidence type="ECO:0000259" key="3">
    <source>
        <dbReference type="Pfam" id="PF13400"/>
    </source>
</evidence>
<keyword evidence="2" id="KW-0812">Transmembrane</keyword>
<dbReference type="Pfam" id="PF13400">
    <property type="entry name" value="Tad"/>
    <property type="match status" value="1"/>
</dbReference>
<comment type="caution">
    <text evidence="4">The sequence shown here is derived from an EMBL/GenBank/DDBJ whole genome shotgun (WGS) entry which is preliminary data.</text>
</comment>
<evidence type="ECO:0000256" key="1">
    <source>
        <dbReference type="SAM" id="MobiDB-lite"/>
    </source>
</evidence>
<keyword evidence="2" id="KW-0472">Membrane</keyword>
<evidence type="ECO:0000313" key="4">
    <source>
        <dbReference type="EMBL" id="GAA1526809.1"/>
    </source>
</evidence>
<dbReference type="Proteomes" id="UP001500363">
    <property type="component" value="Unassembled WGS sequence"/>
</dbReference>
<dbReference type="InterPro" id="IPR028087">
    <property type="entry name" value="Tad_N"/>
</dbReference>
<organism evidence="4 5">
    <name type="scientific">Kribbella lupini</name>
    <dbReference type="NCBI Taxonomy" id="291602"/>
    <lineage>
        <taxon>Bacteria</taxon>
        <taxon>Bacillati</taxon>
        <taxon>Actinomycetota</taxon>
        <taxon>Actinomycetes</taxon>
        <taxon>Propionibacteriales</taxon>
        <taxon>Kribbellaceae</taxon>
        <taxon>Kribbella</taxon>
    </lineage>
</organism>
<feature type="region of interest" description="Disordered" evidence="1">
    <location>
        <begin position="1"/>
        <end position="124"/>
    </location>
</feature>
<keyword evidence="2" id="KW-1133">Transmembrane helix</keyword>
<evidence type="ECO:0000313" key="5">
    <source>
        <dbReference type="Proteomes" id="UP001500363"/>
    </source>
</evidence>
<reference evidence="5" key="1">
    <citation type="journal article" date="2019" name="Int. J. Syst. Evol. Microbiol.">
        <title>The Global Catalogue of Microorganisms (GCM) 10K type strain sequencing project: providing services to taxonomists for standard genome sequencing and annotation.</title>
        <authorList>
            <consortium name="The Broad Institute Genomics Platform"/>
            <consortium name="The Broad Institute Genome Sequencing Center for Infectious Disease"/>
            <person name="Wu L."/>
            <person name="Ma J."/>
        </authorList>
    </citation>
    <scope>NUCLEOTIDE SEQUENCE [LARGE SCALE GENOMIC DNA]</scope>
    <source>
        <strain evidence="5">JCM 14303</strain>
    </source>
</reference>
<feature type="compositionally biased region" description="Basic and acidic residues" evidence="1">
    <location>
        <begin position="12"/>
        <end position="110"/>
    </location>
</feature>